<gene>
    <name evidence="2" type="ORF">MMEN_LOCUS1578</name>
</gene>
<proteinExistence type="predicted"/>
<protein>
    <submittedName>
        <fullName evidence="2">(Atlantic silverside) hypothetical protein</fullName>
    </submittedName>
</protein>
<feature type="compositionally biased region" description="Polar residues" evidence="1">
    <location>
        <begin position="162"/>
        <end position="172"/>
    </location>
</feature>
<feature type="compositionally biased region" description="Gly residues" evidence="1">
    <location>
        <begin position="328"/>
        <end position="338"/>
    </location>
</feature>
<evidence type="ECO:0000313" key="2">
    <source>
        <dbReference type="EMBL" id="CAG5864318.1"/>
    </source>
</evidence>
<dbReference type="AlphaFoldDB" id="A0A8S4AHF7"/>
<dbReference type="Proteomes" id="UP000677803">
    <property type="component" value="Unassembled WGS sequence"/>
</dbReference>
<feature type="region of interest" description="Disordered" evidence="1">
    <location>
        <begin position="162"/>
        <end position="181"/>
    </location>
</feature>
<name>A0A8S4AHF7_9TELE</name>
<feature type="region of interest" description="Disordered" evidence="1">
    <location>
        <begin position="431"/>
        <end position="457"/>
    </location>
</feature>
<evidence type="ECO:0000256" key="1">
    <source>
        <dbReference type="SAM" id="MobiDB-lite"/>
    </source>
</evidence>
<dbReference type="EMBL" id="CAJRST010000002">
    <property type="protein sequence ID" value="CAG5864318.1"/>
    <property type="molecule type" value="Genomic_DNA"/>
</dbReference>
<organism evidence="2 3">
    <name type="scientific">Menidia menidia</name>
    <name type="common">Atlantic silverside</name>
    <dbReference type="NCBI Taxonomy" id="238744"/>
    <lineage>
        <taxon>Eukaryota</taxon>
        <taxon>Metazoa</taxon>
        <taxon>Chordata</taxon>
        <taxon>Craniata</taxon>
        <taxon>Vertebrata</taxon>
        <taxon>Euteleostomi</taxon>
        <taxon>Actinopterygii</taxon>
        <taxon>Neopterygii</taxon>
        <taxon>Teleostei</taxon>
        <taxon>Neoteleostei</taxon>
        <taxon>Acanthomorphata</taxon>
        <taxon>Ovalentaria</taxon>
        <taxon>Atherinomorphae</taxon>
        <taxon>Atheriniformes</taxon>
        <taxon>Atherinopsidae</taxon>
        <taxon>Menidiinae</taxon>
        <taxon>Menidia</taxon>
    </lineage>
</organism>
<comment type="caution">
    <text evidence="2">The sequence shown here is derived from an EMBL/GenBank/DDBJ whole genome shotgun (WGS) entry which is preliminary data.</text>
</comment>
<sequence>MVLHLHEWPSPPPASAKKPKKRYSQSAAASGWLTGDSGQPRRSSSLTASSPLLPGSSSVRVCVCVCEGRICQFSFFLFAPALILLSKPWLASLTAAEHRSFSTPTKNTHSPPQWDDAGEHAHTLFCSAHSPFSSPARSRISESGPGRHFFRELLKLIAFTSPGTNSNPQTARTAGDSADGSVREEFVPARCRARVERRHQRDASQRPAFVRPVCLRTSHFIASRCARPGAPLAGGGEDRAGLAEDSVTQCTNRGALAKRALGGLAGCPEAPRRSGRQAGREERRPSGRLRATCRGLQQLEVRVCAPLKTAGRPQAGRRRKREEEGGREGGGGGGGGIGVIVQRAPLLMRKRRADAGLEAVSPAAPWTRAARAIGRRLRAAGQPMGGRRPRARPPLGPRVPRPDWLKVTVGKKVWEVSHEPFACSRRYKYEPHAESPTETDCPPQPPVAAARAALTDF</sequence>
<accession>A0A8S4AHF7</accession>
<feature type="region of interest" description="Disordered" evidence="1">
    <location>
        <begin position="380"/>
        <end position="403"/>
    </location>
</feature>
<feature type="compositionally biased region" description="Low complexity" evidence="1">
    <location>
        <begin position="447"/>
        <end position="457"/>
    </location>
</feature>
<keyword evidence="3" id="KW-1185">Reference proteome</keyword>
<evidence type="ECO:0000313" key="3">
    <source>
        <dbReference type="Proteomes" id="UP000677803"/>
    </source>
</evidence>
<feature type="region of interest" description="Disordered" evidence="1">
    <location>
        <begin position="1"/>
        <end position="53"/>
    </location>
</feature>
<feature type="compositionally biased region" description="Low complexity" evidence="1">
    <location>
        <begin position="40"/>
        <end position="53"/>
    </location>
</feature>
<reference evidence="2" key="1">
    <citation type="submission" date="2021-05" db="EMBL/GenBank/DDBJ databases">
        <authorList>
            <person name="Tigano A."/>
        </authorList>
    </citation>
    <scope>NUCLEOTIDE SEQUENCE</scope>
</reference>
<feature type="region of interest" description="Disordered" evidence="1">
    <location>
        <begin position="307"/>
        <end position="338"/>
    </location>
</feature>
<feature type="region of interest" description="Disordered" evidence="1">
    <location>
        <begin position="264"/>
        <end position="290"/>
    </location>
</feature>